<dbReference type="Gene3D" id="3.50.50.100">
    <property type="match status" value="1"/>
</dbReference>
<comment type="similarity">
    <text evidence="1">Belongs to the FAD-dependent oxidoreductase family.</text>
</comment>
<dbReference type="PRINTS" id="PR00368">
    <property type="entry name" value="FADPNR"/>
</dbReference>
<dbReference type="PANTHER" id="PTHR43735:SF3">
    <property type="entry name" value="FERROPTOSIS SUPPRESSOR PROTEIN 1"/>
    <property type="match status" value="1"/>
</dbReference>
<dbReference type="GO" id="GO:0004174">
    <property type="term" value="F:electron-transferring-flavoprotein dehydrogenase activity"/>
    <property type="evidence" value="ECO:0007669"/>
    <property type="project" value="TreeGrafter"/>
</dbReference>
<organism evidence="6 7">
    <name type="scientific">Phascolomyces articulosus</name>
    <dbReference type="NCBI Taxonomy" id="60185"/>
    <lineage>
        <taxon>Eukaryota</taxon>
        <taxon>Fungi</taxon>
        <taxon>Fungi incertae sedis</taxon>
        <taxon>Mucoromycota</taxon>
        <taxon>Mucoromycotina</taxon>
        <taxon>Mucoromycetes</taxon>
        <taxon>Mucorales</taxon>
        <taxon>Lichtheimiaceae</taxon>
        <taxon>Phascolomyces</taxon>
    </lineage>
</organism>
<keyword evidence="3" id="KW-0274">FAD</keyword>
<dbReference type="Proteomes" id="UP001209540">
    <property type="component" value="Unassembled WGS sequence"/>
</dbReference>
<keyword evidence="7" id="KW-1185">Reference proteome</keyword>
<dbReference type="SUPFAM" id="SSF51905">
    <property type="entry name" value="FAD/NAD(P)-binding domain"/>
    <property type="match status" value="2"/>
</dbReference>
<name>A0AAD5KEQ8_9FUNG</name>
<proteinExistence type="inferred from homology"/>
<dbReference type="PRINTS" id="PR00469">
    <property type="entry name" value="PNDRDTASEII"/>
</dbReference>
<dbReference type="PANTHER" id="PTHR43735">
    <property type="entry name" value="APOPTOSIS-INDUCING FACTOR 1"/>
    <property type="match status" value="1"/>
</dbReference>
<evidence type="ECO:0000313" key="7">
    <source>
        <dbReference type="Proteomes" id="UP001209540"/>
    </source>
</evidence>
<dbReference type="InterPro" id="IPR023753">
    <property type="entry name" value="FAD/NAD-binding_dom"/>
</dbReference>
<evidence type="ECO:0000313" key="6">
    <source>
        <dbReference type="EMBL" id="KAI9268845.1"/>
    </source>
</evidence>
<dbReference type="GO" id="GO:0005737">
    <property type="term" value="C:cytoplasm"/>
    <property type="evidence" value="ECO:0007669"/>
    <property type="project" value="TreeGrafter"/>
</dbReference>
<evidence type="ECO:0000259" key="5">
    <source>
        <dbReference type="Pfam" id="PF07992"/>
    </source>
</evidence>
<keyword evidence="4" id="KW-0560">Oxidoreductase</keyword>
<comment type="caution">
    <text evidence="6">The sequence shown here is derived from an EMBL/GenBank/DDBJ whole genome shotgun (WGS) entry which is preliminary data.</text>
</comment>
<evidence type="ECO:0000256" key="1">
    <source>
        <dbReference type="ARBA" id="ARBA00006442"/>
    </source>
</evidence>
<gene>
    <name evidence="6" type="ORF">BDA99DRAFT_502797</name>
</gene>
<keyword evidence="2" id="KW-0285">Flavoprotein</keyword>
<reference evidence="6" key="1">
    <citation type="journal article" date="2022" name="IScience">
        <title>Evolution of zygomycete secretomes and the origins of terrestrial fungal ecologies.</title>
        <authorList>
            <person name="Chang Y."/>
            <person name="Wang Y."/>
            <person name="Mondo S."/>
            <person name="Ahrendt S."/>
            <person name="Andreopoulos W."/>
            <person name="Barry K."/>
            <person name="Beard J."/>
            <person name="Benny G.L."/>
            <person name="Blankenship S."/>
            <person name="Bonito G."/>
            <person name="Cuomo C."/>
            <person name="Desiro A."/>
            <person name="Gervers K.A."/>
            <person name="Hundley H."/>
            <person name="Kuo A."/>
            <person name="LaButti K."/>
            <person name="Lang B.F."/>
            <person name="Lipzen A."/>
            <person name="O'Donnell K."/>
            <person name="Pangilinan J."/>
            <person name="Reynolds N."/>
            <person name="Sandor L."/>
            <person name="Smith M.E."/>
            <person name="Tsang A."/>
            <person name="Grigoriev I.V."/>
            <person name="Stajich J.E."/>
            <person name="Spatafora J.W."/>
        </authorList>
    </citation>
    <scope>NUCLEOTIDE SEQUENCE</scope>
    <source>
        <strain evidence="6">RSA 2281</strain>
    </source>
</reference>
<dbReference type="AlphaFoldDB" id="A0AAD5KEQ8"/>
<feature type="domain" description="FAD/NAD(P)-binding" evidence="5">
    <location>
        <begin position="6"/>
        <end position="296"/>
    </location>
</feature>
<dbReference type="InterPro" id="IPR036188">
    <property type="entry name" value="FAD/NAD-bd_sf"/>
</dbReference>
<accession>A0AAD5KEQ8</accession>
<reference evidence="6" key="2">
    <citation type="submission" date="2023-02" db="EMBL/GenBank/DDBJ databases">
        <authorList>
            <consortium name="DOE Joint Genome Institute"/>
            <person name="Mondo S.J."/>
            <person name="Chang Y."/>
            <person name="Wang Y."/>
            <person name="Ahrendt S."/>
            <person name="Andreopoulos W."/>
            <person name="Barry K."/>
            <person name="Beard J."/>
            <person name="Benny G.L."/>
            <person name="Blankenship S."/>
            <person name="Bonito G."/>
            <person name="Cuomo C."/>
            <person name="Desiro A."/>
            <person name="Gervers K.A."/>
            <person name="Hundley H."/>
            <person name="Kuo A."/>
            <person name="LaButti K."/>
            <person name="Lang B.F."/>
            <person name="Lipzen A."/>
            <person name="O'Donnell K."/>
            <person name="Pangilinan J."/>
            <person name="Reynolds N."/>
            <person name="Sandor L."/>
            <person name="Smith M.W."/>
            <person name="Tsang A."/>
            <person name="Grigoriev I.V."/>
            <person name="Stajich J.E."/>
            <person name="Spatafora J.W."/>
        </authorList>
    </citation>
    <scope>NUCLEOTIDE SEQUENCE</scope>
    <source>
        <strain evidence="6">RSA 2281</strain>
    </source>
</reference>
<evidence type="ECO:0000256" key="4">
    <source>
        <dbReference type="ARBA" id="ARBA00023002"/>
    </source>
</evidence>
<evidence type="ECO:0000256" key="2">
    <source>
        <dbReference type="ARBA" id="ARBA00022630"/>
    </source>
</evidence>
<dbReference type="GO" id="GO:0050660">
    <property type="term" value="F:flavin adenine dinucleotide binding"/>
    <property type="evidence" value="ECO:0007669"/>
    <property type="project" value="TreeGrafter"/>
</dbReference>
<protein>
    <recommendedName>
        <fullName evidence="5">FAD/NAD(P)-binding domain-containing protein</fullName>
    </recommendedName>
</protein>
<dbReference type="Pfam" id="PF07992">
    <property type="entry name" value="Pyr_redox_2"/>
    <property type="match status" value="1"/>
</dbReference>
<sequence length="380" mass="42325">MTAPENIVVVGGGYAGVRLAQTFEKRFSRDNRFRIILVDKKSYFYHIIAGPRAAVEHINNVIPYTHTFKENEKNFVVQATVVGLGKNTLYLDKPFEGATELPFVYAVLATGIRYPTPSMLQALDIDGAKQELHNIQTMVKEASSILIVGGGPTGVEVAGEIREKYKDKKITLVHDQKLLLNGDIPDTPRAQMLQKVEKNDVKVILDDVVELPNYIEKTIYKPDESLRTRKGVTLDVDLVMLMFGMRAETRWLKDSPLSLASKGGFIKVKPTLQVDTPGFENVYAAGDVADINEFKLAGRSMGHSRVIMANIQSSINGKEPTRIYKANNKFLMGITFGKTQGYIFTPLGSLGDWAIAFAKGRTLSTKRFWGMLNLTEPHKL</sequence>
<evidence type="ECO:0000256" key="3">
    <source>
        <dbReference type="ARBA" id="ARBA00022827"/>
    </source>
</evidence>
<dbReference type="EMBL" id="JAIXMP010000008">
    <property type="protein sequence ID" value="KAI9268845.1"/>
    <property type="molecule type" value="Genomic_DNA"/>
</dbReference>